<reference evidence="2" key="1">
    <citation type="journal article" date="2017" name="Cell">
        <title>Insights into land plant evolution garnered from the Marchantia polymorpha genome.</title>
        <authorList>
            <person name="Bowman J.L."/>
            <person name="Kohchi T."/>
            <person name="Yamato K.T."/>
            <person name="Jenkins J."/>
            <person name="Shu S."/>
            <person name="Ishizaki K."/>
            <person name="Yamaoka S."/>
            <person name="Nishihama R."/>
            <person name="Nakamura Y."/>
            <person name="Berger F."/>
            <person name="Adam C."/>
            <person name="Aki S.S."/>
            <person name="Althoff F."/>
            <person name="Araki T."/>
            <person name="Arteaga-Vazquez M.A."/>
            <person name="Balasubrmanian S."/>
            <person name="Barry K."/>
            <person name="Bauer D."/>
            <person name="Boehm C.R."/>
            <person name="Briginshaw L."/>
            <person name="Caballero-Perez J."/>
            <person name="Catarino B."/>
            <person name="Chen F."/>
            <person name="Chiyoda S."/>
            <person name="Chovatia M."/>
            <person name="Davies K.M."/>
            <person name="Delmans M."/>
            <person name="Demura T."/>
            <person name="Dierschke T."/>
            <person name="Dolan L."/>
            <person name="Dorantes-Acosta A.E."/>
            <person name="Eklund D.M."/>
            <person name="Florent S.N."/>
            <person name="Flores-Sandoval E."/>
            <person name="Fujiyama A."/>
            <person name="Fukuzawa H."/>
            <person name="Galik B."/>
            <person name="Grimanelli D."/>
            <person name="Grimwood J."/>
            <person name="Grossniklaus U."/>
            <person name="Hamada T."/>
            <person name="Haseloff J."/>
            <person name="Hetherington A.J."/>
            <person name="Higo A."/>
            <person name="Hirakawa Y."/>
            <person name="Hundley H.N."/>
            <person name="Ikeda Y."/>
            <person name="Inoue K."/>
            <person name="Inoue S.I."/>
            <person name="Ishida S."/>
            <person name="Jia Q."/>
            <person name="Kakita M."/>
            <person name="Kanazawa T."/>
            <person name="Kawai Y."/>
            <person name="Kawashima T."/>
            <person name="Kennedy M."/>
            <person name="Kinose K."/>
            <person name="Kinoshita T."/>
            <person name="Kohara Y."/>
            <person name="Koide E."/>
            <person name="Komatsu K."/>
            <person name="Kopischke S."/>
            <person name="Kubo M."/>
            <person name="Kyozuka J."/>
            <person name="Lagercrantz U."/>
            <person name="Lin S.S."/>
            <person name="Lindquist E."/>
            <person name="Lipzen A.M."/>
            <person name="Lu C.W."/>
            <person name="De Luna E."/>
            <person name="Martienssen R.A."/>
            <person name="Minamino N."/>
            <person name="Mizutani M."/>
            <person name="Mizutani M."/>
            <person name="Mochizuki N."/>
            <person name="Monte I."/>
            <person name="Mosher R."/>
            <person name="Nagasaki H."/>
            <person name="Nakagami H."/>
            <person name="Naramoto S."/>
            <person name="Nishitani K."/>
            <person name="Ohtani M."/>
            <person name="Okamoto T."/>
            <person name="Okumura M."/>
            <person name="Phillips J."/>
            <person name="Pollak B."/>
            <person name="Reinders A."/>
            <person name="Rovekamp M."/>
            <person name="Sano R."/>
            <person name="Sawa S."/>
            <person name="Schmid M.W."/>
            <person name="Shirakawa M."/>
            <person name="Solano R."/>
            <person name="Spunde A."/>
            <person name="Suetsugu N."/>
            <person name="Sugano S."/>
            <person name="Sugiyama A."/>
            <person name="Sun R."/>
            <person name="Suzuki Y."/>
            <person name="Takenaka M."/>
            <person name="Takezawa D."/>
            <person name="Tomogane H."/>
            <person name="Tsuzuki M."/>
            <person name="Ueda T."/>
            <person name="Umeda M."/>
            <person name="Ward J.M."/>
            <person name="Watanabe Y."/>
            <person name="Yazaki K."/>
            <person name="Yokoyama R."/>
            <person name="Yoshitake Y."/>
            <person name="Yotsui I."/>
            <person name="Zachgo S."/>
            <person name="Schmutz J."/>
        </authorList>
    </citation>
    <scope>NUCLEOTIDE SEQUENCE [LARGE SCALE GENOMIC DNA]</scope>
    <source>
        <strain evidence="2">Tak-1</strain>
    </source>
</reference>
<dbReference type="Proteomes" id="UP000244005">
    <property type="component" value="Unassembled WGS sequence"/>
</dbReference>
<gene>
    <name evidence="1" type="ORF">MARPO_0034s0128</name>
</gene>
<evidence type="ECO:0000313" key="2">
    <source>
        <dbReference type="Proteomes" id="UP000244005"/>
    </source>
</evidence>
<accession>A0A2R6X621</accession>
<protein>
    <submittedName>
        <fullName evidence="1">Uncharacterized protein</fullName>
    </submittedName>
</protein>
<sequence length="125" mass="14182">MTVGADALPIQNQSLNLCDFNLDLCMMGGWAGLGSKQNLWQNRSGLGCQRYLQFTGKLFGLWPVSCAACELTKWHEPCGECRRYSSRKERRANRRWLLHALAKGGRASCFPLQKLSLIRNHLELN</sequence>
<evidence type="ECO:0000313" key="1">
    <source>
        <dbReference type="EMBL" id="PTQ41551.1"/>
    </source>
</evidence>
<dbReference type="Gramene" id="Mp6g03900.1">
    <property type="protein sequence ID" value="Mp6g03900.1.cds"/>
    <property type="gene ID" value="Mp6g03900"/>
</dbReference>
<dbReference type="AlphaFoldDB" id="A0A2R6X621"/>
<keyword evidence="2" id="KW-1185">Reference proteome</keyword>
<organism evidence="1 2">
    <name type="scientific">Marchantia polymorpha</name>
    <name type="common">Common liverwort</name>
    <name type="synonym">Marchantia aquatica</name>
    <dbReference type="NCBI Taxonomy" id="3197"/>
    <lineage>
        <taxon>Eukaryota</taxon>
        <taxon>Viridiplantae</taxon>
        <taxon>Streptophyta</taxon>
        <taxon>Embryophyta</taxon>
        <taxon>Marchantiophyta</taxon>
        <taxon>Marchantiopsida</taxon>
        <taxon>Marchantiidae</taxon>
        <taxon>Marchantiales</taxon>
        <taxon>Marchantiaceae</taxon>
        <taxon>Marchantia</taxon>
    </lineage>
</organism>
<dbReference type="EMBL" id="KZ772706">
    <property type="protein sequence ID" value="PTQ41551.1"/>
    <property type="molecule type" value="Genomic_DNA"/>
</dbReference>
<proteinExistence type="predicted"/>
<name>A0A2R6X621_MARPO</name>